<reference evidence="1 2" key="1">
    <citation type="submission" date="2018-11" db="EMBL/GenBank/DDBJ databases">
        <authorList>
            <consortium name="Pathogen Informatics"/>
        </authorList>
    </citation>
    <scope>NUCLEOTIDE SEQUENCE [LARGE SCALE GENOMIC DNA]</scope>
</reference>
<evidence type="ECO:0000313" key="2">
    <source>
        <dbReference type="Proteomes" id="UP000281553"/>
    </source>
</evidence>
<name>A0A3P7QNA9_DIBLA</name>
<proteinExistence type="predicted"/>
<gene>
    <name evidence="1" type="ORF">DILT_LOCUS16187</name>
</gene>
<protein>
    <submittedName>
        <fullName evidence="1">Uncharacterized protein</fullName>
    </submittedName>
</protein>
<organism evidence="1 2">
    <name type="scientific">Dibothriocephalus latus</name>
    <name type="common">Fish tapeworm</name>
    <name type="synonym">Diphyllobothrium latum</name>
    <dbReference type="NCBI Taxonomy" id="60516"/>
    <lineage>
        <taxon>Eukaryota</taxon>
        <taxon>Metazoa</taxon>
        <taxon>Spiralia</taxon>
        <taxon>Lophotrochozoa</taxon>
        <taxon>Platyhelminthes</taxon>
        <taxon>Cestoda</taxon>
        <taxon>Eucestoda</taxon>
        <taxon>Diphyllobothriidea</taxon>
        <taxon>Diphyllobothriidae</taxon>
        <taxon>Dibothriocephalus</taxon>
    </lineage>
</organism>
<dbReference type="AlphaFoldDB" id="A0A3P7QNA9"/>
<evidence type="ECO:0000313" key="1">
    <source>
        <dbReference type="EMBL" id="VDN33242.1"/>
    </source>
</evidence>
<accession>A0A3P7QNA9</accession>
<keyword evidence="2" id="KW-1185">Reference proteome</keyword>
<dbReference type="EMBL" id="UYRU01083455">
    <property type="protein sequence ID" value="VDN33242.1"/>
    <property type="molecule type" value="Genomic_DNA"/>
</dbReference>
<dbReference type="Proteomes" id="UP000281553">
    <property type="component" value="Unassembled WGS sequence"/>
</dbReference>
<sequence length="136" mass="14967">MLKVRKALDVAISEVDRVLGACAADHDPDDDDDLEAEELEQCRLASQKFVEEELERRFCRLRALLGLEPVGVNSALAKMLIANMAERMSSQIRLAVSDSLPESKDLARLISELISSEIQPDSMTVSAADPPLSCLR</sequence>